<dbReference type="EMBL" id="QZDT01000060">
    <property type="protein sequence ID" value="NBJ95015.1"/>
    <property type="molecule type" value="Genomic_DNA"/>
</dbReference>
<dbReference type="Proteomes" id="UP001154420">
    <property type="component" value="Unassembled WGS sequence"/>
</dbReference>
<evidence type="ECO:0000313" key="1">
    <source>
        <dbReference type="EMBL" id="NBJ95015.1"/>
    </source>
</evidence>
<reference evidence="1" key="1">
    <citation type="submission" date="2018-09" db="EMBL/GenBank/DDBJ databases">
        <title>Murine metabolic-syndrome-specific gut microbial biobank.</title>
        <authorList>
            <person name="Liu C."/>
        </authorList>
    </citation>
    <scope>NUCLEOTIDE SEQUENCE</scope>
    <source>
        <strain evidence="1">D42-62</strain>
    </source>
</reference>
<dbReference type="AlphaFoldDB" id="A0A9X5BJF3"/>
<organism evidence="1 2">
    <name type="scientific">Parablautia muri</name>
    <dbReference type="NCBI Taxonomy" id="2320879"/>
    <lineage>
        <taxon>Bacteria</taxon>
        <taxon>Bacillati</taxon>
        <taxon>Bacillota</taxon>
        <taxon>Clostridia</taxon>
        <taxon>Lachnospirales</taxon>
        <taxon>Lachnospiraceae</taxon>
        <taxon>Parablautia</taxon>
    </lineage>
</organism>
<gene>
    <name evidence="1" type="ORF">D5281_21215</name>
</gene>
<name>A0A9X5BJF3_9FIRM</name>
<dbReference type="InterPro" id="IPR001387">
    <property type="entry name" value="Cro/C1-type_HTH"/>
</dbReference>
<dbReference type="CDD" id="cd00093">
    <property type="entry name" value="HTH_XRE"/>
    <property type="match status" value="1"/>
</dbReference>
<dbReference type="RefSeq" id="WP_160561976.1">
    <property type="nucleotide sequence ID" value="NZ_QZDT01000060.1"/>
</dbReference>
<accession>A0A9X5BJF3</accession>
<comment type="caution">
    <text evidence="1">The sequence shown here is derived from an EMBL/GenBank/DDBJ whole genome shotgun (WGS) entry which is preliminary data.</text>
</comment>
<keyword evidence="2" id="KW-1185">Reference proteome</keyword>
<protein>
    <submittedName>
        <fullName evidence="1">XRE family transcriptional regulator</fullName>
    </submittedName>
</protein>
<sequence length="238" mass="26686">MDATKTLADVDALAELITRACGPRSLSEFSRACGISAAQLSRVKSGICRPSKKLCFKMASEHYAKEMGLSSDEFLKAAGYNPDEIEGTKDFEQVVSLQNETIALGIISKYLMERGGTYQLLPLGENREVDFAFLVSNDSTKVRWEFVTNFSQVRFDTAVRMSAYYYNLGRLLSFKPKVDVQYTVLMDDEALFDQVKTGVNQNQVLANVSVALIDFSKMEIRKEVTWGRNSECLKLSAY</sequence>
<dbReference type="OrthoDB" id="2034998at2"/>
<proteinExistence type="predicted"/>
<evidence type="ECO:0000313" key="2">
    <source>
        <dbReference type="Proteomes" id="UP001154420"/>
    </source>
</evidence>